<evidence type="ECO:0000256" key="2">
    <source>
        <dbReference type="SAM" id="Phobius"/>
    </source>
</evidence>
<dbReference type="EMBL" id="MU004334">
    <property type="protein sequence ID" value="KAF2656663.1"/>
    <property type="molecule type" value="Genomic_DNA"/>
</dbReference>
<evidence type="ECO:0000256" key="1">
    <source>
        <dbReference type="SAM" id="Coils"/>
    </source>
</evidence>
<dbReference type="AlphaFoldDB" id="A0A6A6TCN9"/>
<protein>
    <submittedName>
        <fullName evidence="3">Uncharacterized protein</fullName>
    </submittedName>
</protein>
<feature type="transmembrane region" description="Helical" evidence="2">
    <location>
        <begin position="231"/>
        <end position="252"/>
    </location>
</feature>
<gene>
    <name evidence="3" type="ORF">K491DRAFT_596635</name>
</gene>
<keyword evidence="1" id="KW-0175">Coiled coil</keyword>
<feature type="transmembrane region" description="Helical" evidence="2">
    <location>
        <begin position="205"/>
        <end position="225"/>
    </location>
</feature>
<keyword evidence="2" id="KW-0812">Transmembrane</keyword>
<reference evidence="3" key="1">
    <citation type="journal article" date="2020" name="Stud. Mycol.">
        <title>101 Dothideomycetes genomes: a test case for predicting lifestyles and emergence of pathogens.</title>
        <authorList>
            <person name="Haridas S."/>
            <person name="Albert R."/>
            <person name="Binder M."/>
            <person name="Bloem J."/>
            <person name="Labutti K."/>
            <person name="Salamov A."/>
            <person name="Andreopoulos B."/>
            <person name="Baker S."/>
            <person name="Barry K."/>
            <person name="Bills G."/>
            <person name="Bluhm B."/>
            <person name="Cannon C."/>
            <person name="Castanera R."/>
            <person name="Culley D."/>
            <person name="Daum C."/>
            <person name="Ezra D."/>
            <person name="Gonzalez J."/>
            <person name="Henrissat B."/>
            <person name="Kuo A."/>
            <person name="Liang C."/>
            <person name="Lipzen A."/>
            <person name="Lutzoni F."/>
            <person name="Magnuson J."/>
            <person name="Mondo S."/>
            <person name="Nolan M."/>
            <person name="Ohm R."/>
            <person name="Pangilinan J."/>
            <person name="Park H.-J."/>
            <person name="Ramirez L."/>
            <person name="Alfaro M."/>
            <person name="Sun H."/>
            <person name="Tritt A."/>
            <person name="Yoshinaga Y."/>
            <person name="Zwiers L.-H."/>
            <person name="Turgeon B."/>
            <person name="Goodwin S."/>
            <person name="Spatafora J."/>
            <person name="Crous P."/>
            <person name="Grigoriev I."/>
        </authorList>
    </citation>
    <scope>NUCLEOTIDE SEQUENCE</scope>
    <source>
        <strain evidence="3">CBS 122681</strain>
    </source>
</reference>
<feature type="non-terminal residue" evidence="3">
    <location>
        <position position="1"/>
    </location>
</feature>
<sequence>LPLRTWSKDQEYLFYYEAQISSLSLGPDEWFWTEYFLVETYFGSEGRISTYFEDCDPGDGFDPPLGGIGRMNIPRYDPREYWLMKVERRVLQVTKEYAALVDTFDARMENYEKNIANVFEDDPYITHTRVLANVISTIQLFSGYIYIASTLDAWKTFRSTQISYFTTFGKPEWQIRIDRIIQDMSELERLRNMLLNKQERFECKLRNYIAFPLLFTTALFSMQFMQPPLPWLVFFGVLTGTTISNYIVAPYINPLREWMDRQLQKAWTGWHGAN</sequence>
<keyword evidence="2" id="KW-1133">Transmembrane helix</keyword>
<keyword evidence="4" id="KW-1185">Reference proteome</keyword>
<evidence type="ECO:0000313" key="4">
    <source>
        <dbReference type="Proteomes" id="UP000799324"/>
    </source>
</evidence>
<evidence type="ECO:0000313" key="3">
    <source>
        <dbReference type="EMBL" id="KAF2656663.1"/>
    </source>
</evidence>
<feature type="coiled-coil region" evidence="1">
    <location>
        <begin position="177"/>
        <end position="204"/>
    </location>
</feature>
<accession>A0A6A6TCN9</accession>
<dbReference type="Proteomes" id="UP000799324">
    <property type="component" value="Unassembled WGS sequence"/>
</dbReference>
<dbReference type="OrthoDB" id="5428055at2759"/>
<organism evidence="3 4">
    <name type="scientific">Lophiostoma macrostomum CBS 122681</name>
    <dbReference type="NCBI Taxonomy" id="1314788"/>
    <lineage>
        <taxon>Eukaryota</taxon>
        <taxon>Fungi</taxon>
        <taxon>Dikarya</taxon>
        <taxon>Ascomycota</taxon>
        <taxon>Pezizomycotina</taxon>
        <taxon>Dothideomycetes</taxon>
        <taxon>Pleosporomycetidae</taxon>
        <taxon>Pleosporales</taxon>
        <taxon>Lophiostomataceae</taxon>
        <taxon>Lophiostoma</taxon>
    </lineage>
</organism>
<name>A0A6A6TCN9_9PLEO</name>
<keyword evidence="2" id="KW-0472">Membrane</keyword>
<proteinExistence type="predicted"/>